<dbReference type="AlphaFoldDB" id="A0A6V8SHY1"/>
<comment type="caution">
    <text evidence="1">The sequence shown here is derived from an EMBL/GenBank/DDBJ whole genome shotgun (WGS) entry which is preliminary data.</text>
</comment>
<keyword evidence="2" id="KW-1185">Reference proteome</keyword>
<evidence type="ECO:0000313" key="2">
    <source>
        <dbReference type="Proteomes" id="UP000580568"/>
    </source>
</evidence>
<proteinExistence type="predicted"/>
<accession>A0A6V8SHY1</accession>
<gene>
    <name evidence="1" type="ORF">bsdtw1_02683</name>
</gene>
<evidence type="ECO:0000313" key="1">
    <source>
        <dbReference type="EMBL" id="GFP76580.1"/>
    </source>
</evidence>
<organism evidence="1 2">
    <name type="scientific">Clostridium fungisolvens</name>
    <dbReference type="NCBI Taxonomy" id="1604897"/>
    <lineage>
        <taxon>Bacteria</taxon>
        <taxon>Bacillati</taxon>
        <taxon>Bacillota</taxon>
        <taxon>Clostridia</taxon>
        <taxon>Eubacteriales</taxon>
        <taxon>Clostridiaceae</taxon>
        <taxon>Clostridium</taxon>
    </lineage>
</organism>
<dbReference type="Pfam" id="PF19677">
    <property type="entry name" value="DUF6179"/>
    <property type="match status" value="1"/>
</dbReference>
<sequence>MESFIINQEESLKSLISKEHYFQSLLQIAHSNNLLSIRELEIIQLQMFELLTEIIGYYTRNESSSVREEVAEQIILSLCYTLGLCLKEQQSINENLELIKNTKLKHLFTEGEKILKTKVELCKWLLNTVYETRLKVETFAYTDTIEYGIPLFFKDYDIRFASHETPGSIDYPLSIDVCNLVGIEYIEEYLNKVIHENKFCALFDTEEIEALLKGFNKEYSHMLVNIFQLVLTNYIGCTLTGKVGTSLDITEGDRVYIFSMIKDLPEETLEKLMLMAAEKLCNNLCIDDEVLIEYINSSVLEIIPQIENAIKIDKLERVFITLKKSKENLLKYEDGESLSNSIFRQITEEIRACHRVEEKIGIITDEIHSLKDLVDVLGADCIFEAEFIEVFKALEDFEIALLIKATSTSKAFDNEYGTESEKEWQRKLKEFLDSINALRKEELLRMAEGIEV</sequence>
<dbReference type="RefSeq" id="WP_183277998.1">
    <property type="nucleotide sequence ID" value="NZ_BLZR01000001.1"/>
</dbReference>
<dbReference type="EMBL" id="BLZR01000001">
    <property type="protein sequence ID" value="GFP76580.1"/>
    <property type="molecule type" value="Genomic_DNA"/>
</dbReference>
<protein>
    <submittedName>
        <fullName evidence="1">Uncharacterized protein</fullName>
    </submittedName>
</protein>
<dbReference type="Proteomes" id="UP000580568">
    <property type="component" value="Unassembled WGS sequence"/>
</dbReference>
<name>A0A6V8SHY1_9CLOT</name>
<dbReference type="InterPro" id="IPR045751">
    <property type="entry name" value="DUF6179"/>
</dbReference>
<reference evidence="1 2" key="1">
    <citation type="submission" date="2020-07" db="EMBL/GenBank/DDBJ databases">
        <title>A new beta-1,3-glucan-decomposing anaerobic bacterium isolated from anoxic soil subjected to biological soil disinfestation.</title>
        <authorList>
            <person name="Ueki A."/>
            <person name="Tonouchi A."/>
        </authorList>
    </citation>
    <scope>NUCLEOTIDE SEQUENCE [LARGE SCALE GENOMIC DNA]</scope>
    <source>
        <strain evidence="1 2">TW1</strain>
    </source>
</reference>